<dbReference type="Gene3D" id="3.40.980.10">
    <property type="entry name" value="MoaB/Mog-like domain"/>
    <property type="match status" value="1"/>
</dbReference>
<organism evidence="2 3">
    <name type="scientific">Archangium gephyra</name>
    <dbReference type="NCBI Taxonomy" id="48"/>
    <lineage>
        <taxon>Bacteria</taxon>
        <taxon>Pseudomonadati</taxon>
        <taxon>Myxococcota</taxon>
        <taxon>Myxococcia</taxon>
        <taxon>Myxococcales</taxon>
        <taxon>Cystobacterineae</taxon>
        <taxon>Archangiaceae</taxon>
        <taxon>Archangium</taxon>
    </lineage>
</organism>
<protein>
    <submittedName>
        <fullName evidence="2">Competence/damage-inducible protein A</fullName>
    </submittedName>
</protein>
<evidence type="ECO:0000313" key="3">
    <source>
        <dbReference type="Proteomes" id="UP000249061"/>
    </source>
</evidence>
<dbReference type="PANTHER" id="PTHR13939:SF0">
    <property type="entry name" value="NMN AMIDOHYDROLASE-LIKE PROTEIN YFAY"/>
    <property type="match status" value="1"/>
</dbReference>
<feature type="domain" description="MoaB/Mog" evidence="1">
    <location>
        <begin position="6"/>
        <end position="167"/>
    </location>
</feature>
<accession>A0A2W5TNN9</accession>
<dbReference type="Proteomes" id="UP000249061">
    <property type="component" value="Unassembled WGS sequence"/>
</dbReference>
<dbReference type="InterPro" id="IPR056596">
    <property type="entry name" value="FLAD1_M"/>
</dbReference>
<dbReference type="InterPro" id="IPR001453">
    <property type="entry name" value="MoaB/Mog_dom"/>
</dbReference>
<dbReference type="InterPro" id="IPR050101">
    <property type="entry name" value="CinA"/>
</dbReference>
<sequence length="243" mass="26654">MSNAVSAVIIGNEVLTAKVTEANAALLIRRFRERGVELASVHFIRDEVDEIVEQLTACRRRTKFIITSGGVGPTHDDVTVRAVSLALKRDVVRLPEMEARIRSFFETRGAVPPEALRMAEAPSGSRLLPSEDIRFPVLACDGIYMLPGVPQLFRVHLETVLKELPGKPVVLRQLFLDASESEIAATLDAVAMSKPHVAIGSYPTWDNADYRVKLTVEHVDAAEVDAVTDALKSSLAKFIVREG</sequence>
<comment type="caution">
    <text evidence="2">The sequence shown here is derived from an EMBL/GenBank/DDBJ whole genome shotgun (WGS) entry which is preliminary data.</text>
</comment>
<dbReference type="AlphaFoldDB" id="A0A2W5TNN9"/>
<reference evidence="2 3" key="1">
    <citation type="submission" date="2017-08" db="EMBL/GenBank/DDBJ databases">
        <title>Infants hospitalized years apart are colonized by the same room-sourced microbial strains.</title>
        <authorList>
            <person name="Brooks B."/>
            <person name="Olm M.R."/>
            <person name="Firek B.A."/>
            <person name="Baker R."/>
            <person name="Thomas B.C."/>
            <person name="Morowitz M.J."/>
            <person name="Banfield J.F."/>
        </authorList>
    </citation>
    <scope>NUCLEOTIDE SEQUENCE [LARGE SCALE GENOMIC DNA]</scope>
    <source>
        <strain evidence="2">S2_003_000_R2_14</strain>
    </source>
</reference>
<dbReference type="InterPro" id="IPR036425">
    <property type="entry name" value="MoaB/Mog-like_dom_sf"/>
</dbReference>
<dbReference type="Pfam" id="PF00994">
    <property type="entry name" value="MoCF_biosynth"/>
    <property type="match status" value="1"/>
</dbReference>
<evidence type="ECO:0000259" key="1">
    <source>
        <dbReference type="SMART" id="SM00852"/>
    </source>
</evidence>
<dbReference type="Pfam" id="PF24102">
    <property type="entry name" value="FLAD1_M"/>
    <property type="match status" value="1"/>
</dbReference>
<dbReference type="PANTHER" id="PTHR13939">
    <property type="entry name" value="NICOTINAMIDE-NUCLEOTIDE AMIDOHYDROLASE PNCC"/>
    <property type="match status" value="1"/>
</dbReference>
<name>A0A2W5TNN9_9BACT</name>
<evidence type="ECO:0000313" key="2">
    <source>
        <dbReference type="EMBL" id="PZR17259.1"/>
    </source>
</evidence>
<dbReference type="EMBL" id="QFQP01000002">
    <property type="protein sequence ID" value="PZR17259.1"/>
    <property type="molecule type" value="Genomic_DNA"/>
</dbReference>
<dbReference type="SMART" id="SM00852">
    <property type="entry name" value="MoCF_biosynth"/>
    <property type="match status" value="1"/>
</dbReference>
<proteinExistence type="predicted"/>
<dbReference type="SUPFAM" id="SSF53218">
    <property type="entry name" value="Molybdenum cofactor biosynthesis proteins"/>
    <property type="match status" value="1"/>
</dbReference>
<gene>
    <name evidence="2" type="ORF">DI536_02735</name>
</gene>